<dbReference type="SMART" id="SM00484">
    <property type="entry name" value="XPGI"/>
    <property type="match status" value="1"/>
</dbReference>
<evidence type="ECO:0000256" key="3">
    <source>
        <dbReference type="SAM" id="MobiDB-lite"/>
    </source>
</evidence>
<reference evidence="6 7" key="1">
    <citation type="journal article" date="2019" name="BMC Genomics">
        <title>New insights from Opisthorchis felineus genome: update on genomics of the epidemiologically important liver flukes.</title>
        <authorList>
            <person name="Ershov N.I."/>
            <person name="Mordvinov V.A."/>
            <person name="Prokhortchouk E.B."/>
            <person name="Pakharukova M.Y."/>
            <person name="Gunbin K.V."/>
            <person name="Ustyantsev K."/>
            <person name="Genaev M.A."/>
            <person name="Blinov A.G."/>
            <person name="Mazur A."/>
            <person name="Boulygina E."/>
            <person name="Tsygankova S."/>
            <person name="Khrameeva E."/>
            <person name="Chekanov N."/>
            <person name="Fan G."/>
            <person name="Xiao A."/>
            <person name="Zhang H."/>
            <person name="Xu X."/>
            <person name="Yang H."/>
            <person name="Solovyev V."/>
            <person name="Lee S.M."/>
            <person name="Liu X."/>
            <person name="Afonnikov D.A."/>
            <person name="Skryabin K.G."/>
        </authorList>
    </citation>
    <scope>NUCLEOTIDE SEQUENCE [LARGE SCALE GENOMIC DNA]</scope>
    <source>
        <strain evidence="6">AK-0245</strain>
        <tissue evidence="6">Whole organism</tissue>
    </source>
</reference>
<evidence type="ECO:0000259" key="5">
    <source>
        <dbReference type="SMART" id="SM00485"/>
    </source>
</evidence>
<accession>A0A4S2MCB8</accession>
<dbReference type="Proteomes" id="UP000308267">
    <property type="component" value="Unassembled WGS sequence"/>
</dbReference>
<feature type="domain" description="XPG-I" evidence="4">
    <location>
        <begin position="167"/>
        <end position="238"/>
    </location>
</feature>
<dbReference type="GO" id="GO:0000400">
    <property type="term" value="F:four-way junction DNA binding"/>
    <property type="evidence" value="ECO:0007669"/>
    <property type="project" value="TreeGrafter"/>
</dbReference>
<dbReference type="InterPro" id="IPR036279">
    <property type="entry name" value="5-3_exonuclease_C_sf"/>
</dbReference>
<evidence type="ECO:0000256" key="1">
    <source>
        <dbReference type="ARBA" id="ARBA00022722"/>
    </source>
</evidence>
<comment type="caution">
    <text evidence="6">The sequence shown here is derived from an EMBL/GenBank/DDBJ whole genome shotgun (WGS) entry which is preliminary data.</text>
</comment>
<evidence type="ECO:0000313" key="6">
    <source>
        <dbReference type="EMBL" id="TGZ74232.1"/>
    </source>
</evidence>
<keyword evidence="7" id="KW-1185">Reference proteome</keyword>
<dbReference type="InterPro" id="IPR006084">
    <property type="entry name" value="XPG/Rad2"/>
</dbReference>
<proteinExistence type="predicted"/>
<evidence type="ECO:0000256" key="2">
    <source>
        <dbReference type="ARBA" id="ARBA00022801"/>
    </source>
</evidence>
<name>A0A4S2MCB8_OPIFE</name>
<dbReference type="Pfam" id="PF18704">
    <property type="entry name" value="Chromo_2"/>
    <property type="match status" value="1"/>
</dbReference>
<sequence length="655" mass="73825">MNRTETMYDLHNGTHCFKNAPAIPSRRVISFPANLPEVIKCSVMGVRGLWSILAPIQEHRPLAELGGETVAVDLSIWTCGDVSVKHNMSVSTKLYLRNLFFRTLNLLRQNTLPVIVLDGVAPSLKATTIANRLCTQRHNIELSIDPAVLVKRRRLSKISGECRTLLQALGVPCVQSPGEAEAMCALLNSSKRVDACITNDGDAFLYGATTVYRHFTMNSRDPSVYVYRSSRIHKELSLDRFLLVFLGIVLGCDYWPTGTPGIGQAGIQRVVSSLRCLTSKKLRDLLNWIKTGRQVGQTEVVEAHPFLRDLDPKLLRLWTKIIDTFQQCPVDEILVEFLANAEERMWSLPSSEFVSTWLRPNPRALVAFCSTQLDWDPDYSLHHLLPVLAMWDMRHPRVGAFIPMEHSIDDAVTLIPRKIVKRRTVNFIPCFEVEWNRMGFDCWTRKGGLSGRCVNLAQSDNKEQQEKQNMELTEVYTFPVPAVEFQQSYPNLVERFNSESTKVLRKKPTKVASKSDPTASDQASLTDLFRRLNLITKPLEPKPPPIWDSSSEAEDEFPSAMGTPPPSPDKSSSDQAVAAHLAHAFHLPSSHRNLPTEFDCPNYELNLQSSLLSNTLLLSPKSLRGPFQSMSPSTHDSFSFFQTPECLRDRLTKIE</sequence>
<dbReference type="AlphaFoldDB" id="A0A4S2MCB8"/>
<dbReference type="PANTHER" id="PTHR11081">
    <property type="entry name" value="FLAP ENDONUCLEASE FAMILY MEMBER"/>
    <property type="match status" value="1"/>
</dbReference>
<organism evidence="6 7">
    <name type="scientific">Opisthorchis felineus</name>
    <dbReference type="NCBI Taxonomy" id="147828"/>
    <lineage>
        <taxon>Eukaryota</taxon>
        <taxon>Metazoa</taxon>
        <taxon>Spiralia</taxon>
        <taxon>Lophotrochozoa</taxon>
        <taxon>Platyhelminthes</taxon>
        <taxon>Trematoda</taxon>
        <taxon>Digenea</taxon>
        <taxon>Opisthorchiida</taxon>
        <taxon>Opisthorchiata</taxon>
        <taxon>Opisthorchiidae</taxon>
        <taxon>Opisthorchis</taxon>
    </lineage>
</organism>
<dbReference type="InterPro" id="IPR006086">
    <property type="entry name" value="XPG-I_dom"/>
</dbReference>
<dbReference type="PRINTS" id="PR00853">
    <property type="entry name" value="XPGRADSUPER"/>
</dbReference>
<feature type="region of interest" description="Disordered" evidence="3">
    <location>
        <begin position="503"/>
        <end position="523"/>
    </location>
</feature>
<dbReference type="InterPro" id="IPR006085">
    <property type="entry name" value="XPG_DNA_repair_N"/>
</dbReference>
<dbReference type="OrthoDB" id="2959108at2759"/>
<evidence type="ECO:0000313" key="7">
    <source>
        <dbReference type="Proteomes" id="UP000308267"/>
    </source>
</evidence>
<dbReference type="SMART" id="SM00485">
    <property type="entry name" value="XPGN"/>
    <property type="match status" value="1"/>
</dbReference>
<dbReference type="Gene3D" id="3.40.50.1010">
    <property type="entry name" value="5'-nuclease"/>
    <property type="match status" value="1"/>
</dbReference>
<keyword evidence="2" id="KW-0378">Hydrolase</keyword>
<evidence type="ECO:0000259" key="4">
    <source>
        <dbReference type="SMART" id="SM00484"/>
    </source>
</evidence>
<dbReference type="SUPFAM" id="SSF88723">
    <property type="entry name" value="PIN domain-like"/>
    <property type="match status" value="1"/>
</dbReference>
<keyword evidence="1" id="KW-0540">Nuclease</keyword>
<dbReference type="PANTHER" id="PTHR11081:SF70">
    <property type="entry name" value="FLAP ENDONUCLEASE GEN HOMOLOG 1"/>
    <property type="match status" value="1"/>
</dbReference>
<dbReference type="Pfam" id="PF00752">
    <property type="entry name" value="XPG_N"/>
    <property type="match status" value="1"/>
</dbReference>
<dbReference type="GO" id="GO:0017108">
    <property type="term" value="F:5'-flap endonuclease activity"/>
    <property type="evidence" value="ECO:0007669"/>
    <property type="project" value="TreeGrafter"/>
</dbReference>
<feature type="region of interest" description="Disordered" evidence="3">
    <location>
        <begin position="537"/>
        <end position="573"/>
    </location>
</feature>
<dbReference type="SUPFAM" id="SSF47807">
    <property type="entry name" value="5' to 3' exonuclease, C-terminal subdomain"/>
    <property type="match status" value="1"/>
</dbReference>
<dbReference type="CDD" id="cd09869">
    <property type="entry name" value="PIN_GEN1"/>
    <property type="match status" value="1"/>
</dbReference>
<dbReference type="InterPro" id="IPR029060">
    <property type="entry name" value="PIN-like_dom_sf"/>
</dbReference>
<dbReference type="EMBL" id="SJOL01002017">
    <property type="protein sequence ID" value="TGZ74232.1"/>
    <property type="molecule type" value="Genomic_DNA"/>
</dbReference>
<feature type="domain" description="XPG N-terminal" evidence="5">
    <location>
        <begin position="44"/>
        <end position="139"/>
    </location>
</feature>
<dbReference type="InterPro" id="IPR041012">
    <property type="entry name" value="GEN_chromo"/>
</dbReference>
<dbReference type="STRING" id="147828.A0A4S2MCB8"/>
<gene>
    <name evidence="6" type="ORF">CRM22_001057</name>
</gene>
<evidence type="ECO:0008006" key="8">
    <source>
        <dbReference type="Google" id="ProtNLM"/>
    </source>
</evidence>
<dbReference type="Pfam" id="PF00867">
    <property type="entry name" value="XPG_I"/>
    <property type="match status" value="1"/>
</dbReference>
<protein>
    <recommendedName>
        <fullName evidence="8">XPG-I domain-containing protein</fullName>
    </recommendedName>
</protein>